<evidence type="ECO:0000313" key="4">
    <source>
        <dbReference type="Proteomes" id="UP000058114"/>
    </source>
</evidence>
<dbReference type="KEGG" id="asr:WL1483_770"/>
<reference evidence="4" key="1">
    <citation type="submission" date="2015-10" db="EMBL/GenBank/DDBJ databases">
        <title>Complete Genome Sequence of Aeromonas schubertii strain WL1483.</title>
        <authorList>
            <person name="Liu L."/>
        </authorList>
    </citation>
    <scope>NUCLEOTIDE SEQUENCE [LARGE SCALE GENOMIC DNA]</scope>
    <source>
        <strain evidence="4">WL1483</strain>
    </source>
</reference>
<gene>
    <name evidence="3" type="ORF">WL1483_770</name>
</gene>
<feature type="domain" description="EAL" evidence="2">
    <location>
        <begin position="140"/>
        <end position="397"/>
    </location>
</feature>
<accession>A0A0S2SEQ6</accession>
<dbReference type="SUPFAM" id="SSF141868">
    <property type="entry name" value="EAL domain-like"/>
    <property type="match status" value="1"/>
</dbReference>
<evidence type="ECO:0000259" key="2">
    <source>
        <dbReference type="PROSITE" id="PS50883"/>
    </source>
</evidence>
<keyword evidence="1" id="KW-1133">Transmembrane helix</keyword>
<dbReference type="PANTHER" id="PTHR33121:SF80">
    <property type="entry name" value="CYCLIC DI-GMP PHOSPHODIESTERASE PDEL"/>
    <property type="match status" value="1"/>
</dbReference>
<dbReference type="EMBL" id="CP013067">
    <property type="protein sequence ID" value="ALP40189.1"/>
    <property type="molecule type" value="Genomic_DNA"/>
</dbReference>
<sequence length="407" mass="45664">MDDIDLKKNGVYLKVIMKRPVFLLVRSHQGVSVVGFIDLRYITDLIVDHNDMSDAISYGLTIDSTYDAQILSSIGLAIPLNEKPTMKSSSEQYGFGVAAYMKNDAYIMMTFLKNYGWAVFIIIGLSIVIFILLYRRINKIDFIYQDIRKGVMHNEFIPYIQPIVDSLTLEVIGGEVLVRWQHPVYGLISPAQFVEAAERSGAIIPITEQLMNTVAARLSSSDVLVSSKFTINFNITLSQLISPDLVQVCSHFLSAFEGNARPQLCLEIVERGMLDDHTELQMITAFKKLHSKGISFAVDDFGTGYSSLRHVYSSYIGAIKIDRLFVKDIDKNKMAYEIVMNIIDLATRIGAKIVAEGIEKPIQAKVLSKMGVNCFQGYLYGKPMPMDVFITSFMSKPPRTNVESVVM</sequence>
<evidence type="ECO:0000313" key="3">
    <source>
        <dbReference type="EMBL" id="ALP40189.1"/>
    </source>
</evidence>
<dbReference type="CDD" id="cd01948">
    <property type="entry name" value="EAL"/>
    <property type="match status" value="1"/>
</dbReference>
<dbReference type="Gene3D" id="3.20.20.450">
    <property type="entry name" value="EAL domain"/>
    <property type="match status" value="1"/>
</dbReference>
<dbReference type="InterPro" id="IPR001633">
    <property type="entry name" value="EAL_dom"/>
</dbReference>
<dbReference type="Proteomes" id="UP000058114">
    <property type="component" value="Chromosome"/>
</dbReference>
<dbReference type="InterPro" id="IPR035919">
    <property type="entry name" value="EAL_sf"/>
</dbReference>
<protein>
    <submittedName>
        <fullName evidence="3">Cyclic diguanylate phosphodiesterase domain-containing protein</fullName>
    </submittedName>
</protein>
<proteinExistence type="predicted"/>
<keyword evidence="1" id="KW-0812">Transmembrane</keyword>
<evidence type="ECO:0000256" key="1">
    <source>
        <dbReference type="SAM" id="Phobius"/>
    </source>
</evidence>
<name>A0A0S2SEQ6_9GAMM</name>
<dbReference type="PANTHER" id="PTHR33121">
    <property type="entry name" value="CYCLIC DI-GMP PHOSPHODIESTERASE PDEF"/>
    <property type="match status" value="1"/>
</dbReference>
<dbReference type="PROSITE" id="PS50883">
    <property type="entry name" value="EAL"/>
    <property type="match status" value="1"/>
</dbReference>
<dbReference type="AlphaFoldDB" id="A0A0S2SEQ6"/>
<keyword evidence="1" id="KW-0472">Membrane</keyword>
<dbReference type="PATRIC" id="fig|652.5.peg.2581"/>
<dbReference type="SMART" id="SM00052">
    <property type="entry name" value="EAL"/>
    <property type="match status" value="1"/>
</dbReference>
<feature type="transmembrane region" description="Helical" evidence="1">
    <location>
        <begin position="115"/>
        <end position="134"/>
    </location>
</feature>
<organism evidence="3 4">
    <name type="scientific">Aeromonas schubertii</name>
    <dbReference type="NCBI Taxonomy" id="652"/>
    <lineage>
        <taxon>Bacteria</taxon>
        <taxon>Pseudomonadati</taxon>
        <taxon>Pseudomonadota</taxon>
        <taxon>Gammaproteobacteria</taxon>
        <taxon>Aeromonadales</taxon>
        <taxon>Aeromonadaceae</taxon>
        <taxon>Aeromonas</taxon>
    </lineage>
</organism>
<reference evidence="3 4" key="2">
    <citation type="journal article" date="2016" name="Genome Announc.">
        <title>Complete Genome Sequence of the Highly Virulent Aeromonas schubertii Strain WL1483, Isolated from Diseased Snakehead Fish (Channa argus) in China.</title>
        <authorList>
            <person name="Liu L."/>
            <person name="Li N."/>
            <person name="Zhang D."/>
            <person name="Fu X."/>
            <person name="Shi C."/>
            <person name="Lin Q."/>
            <person name="Hao G."/>
        </authorList>
    </citation>
    <scope>NUCLEOTIDE SEQUENCE [LARGE SCALE GENOMIC DNA]</scope>
    <source>
        <strain evidence="3 4">WL1483</strain>
    </source>
</reference>
<dbReference type="Pfam" id="PF00563">
    <property type="entry name" value="EAL"/>
    <property type="match status" value="1"/>
</dbReference>
<dbReference type="InterPro" id="IPR050706">
    <property type="entry name" value="Cyclic-di-GMP_PDE-like"/>
</dbReference>
<dbReference type="GO" id="GO:0071111">
    <property type="term" value="F:cyclic-guanylate-specific phosphodiesterase activity"/>
    <property type="evidence" value="ECO:0007669"/>
    <property type="project" value="InterPro"/>
</dbReference>